<evidence type="ECO:0000256" key="6">
    <source>
        <dbReference type="ARBA" id="ARBA00022927"/>
    </source>
</evidence>
<comment type="caution">
    <text evidence="13">The sequence shown here is derived from an EMBL/GenBank/DDBJ whole genome shotgun (WGS) entry which is preliminary data.</text>
</comment>
<dbReference type="InterPro" id="IPR036322">
    <property type="entry name" value="WD40_repeat_dom_sf"/>
</dbReference>
<dbReference type="PANTHER" id="PTHR23323:SF24">
    <property type="entry name" value="VACUOLAR PROTEIN SORTING-ASSOCIATED PROTEIN 11 HOMOLOG"/>
    <property type="match status" value="1"/>
</dbReference>
<evidence type="ECO:0000313" key="15">
    <source>
        <dbReference type="Proteomes" id="UP000747110"/>
    </source>
</evidence>
<evidence type="ECO:0000256" key="5">
    <source>
        <dbReference type="ARBA" id="ARBA00022833"/>
    </source>
</evidence>
<feature type="region of interest" description="Disordered" evidence="9">
    <location>
        <begin position="862"/>
        <end position="918"/>
    </location>
</feature>
<dbReference type="Pfam" id="PF23341">
    <property type="entry name" value="PEP5_VPS11_N"/>
    <property type="match status" value="2"/>
</dbReference>
<dbReference type="InterPro" id="IPR000547">
    <property type="entry name" value="Clathrin_H-chain/VPS_repeat"/>
</dbReference>
<dbReference type="GO" id="GO:0007033">
    <property type="term" value="P:vacuole organization"/>
    <property type="evidence" value="ECO:0007669"/>
    <property type="project" value="TreeGrafter"/>
</dbReference>
<feature type="domain" description="Vacuolar protein sorting protein 11 C-terminal" evidence="10">
    <location>
        <begin position="1272"/>
        <end position="1313"/>
    </location>
</feature>
<keyword evidence="6" id="KW-0653">Protein transport</keyword>
<feature type="compositionally biased region" description="Low complexity" evidence="9">
    <location>
        <begin position="890"/>
        <end position="918"/>
    </location>
</feature>
<evidence type="ECO:0000256" key="3">
    <source>
        <dbReference type="ARBA" id="ARBA00022723"/>
    </source>
</evidence>
<sequence>MSFAFKRFNFFQPQQVLRHGFPPNASCVVPGGSLLWAGTESGSVCVLDSRLSLIGSFNAHGHKVLEILWLERRHLLVTVGIEEPGCSSTTVKLWSGEKLVAAAAAVMDGGGAGGQVGSSGASAATGPSSLAGIAASMTALKVTKVFGYHSGQQYPESPVTAAAAAEGGSNGTGLTGLTGTSSGSGSGAGGADATSSLTVALGLASGSVVVLVGEVHAAPAAGGTPRAKLSHSRRLSARPDEGDFLSVTGLELTGTSDLLSLFVVTESQTLCFHLQTNTKTVLDPQGSPAPRCCCLRPGGSLLTVARSEGLYDYTADTRAGCTVFEGTKQRLTTFGRYLVVVTRDDSPSAASSNLLSGGGLGLGLVGVSPLNVGVGVGGAGNFGGGAAGVGSSCLQLADVRTKLLAGTFVLQGLQHVFCAWGAVYAVTAAGVVWSYREIDLAAQLEALLRRSLHKLALDVARAWGSGAADEATLANIHQRWGDHLYSKGEYDAAMTQYLETIGQLEPSYVIRRFLDAQRIHNLTAYLELMHERGLATCDHTTLLLNCYTKLKDVSKLDAFIRRGGVSSAAPHTTNSAAITATNVSSAGAATGVDGSPAVATAAVAAAVSDSSLVRRPRRHLTSAAAAAAAEAVTDRADKAAVLGSGAAGNSRKQKQADPLASASASSAGASLRFDPDTAIRVLRGAGYSEHALWVADAAGQIDAVLDILLDELGDADEAITYLEMLPRKRRAEALKKYGKALIGMRAEAATGLIMDLCCGPPPGQQVHGGGAATAGPSYYLASVSDFAHLYSGEPTALMLLCEYILNTNAAVAAAAHAHTHAGGAGASDENDGGGAMPPARAYERLLYHTLLELYLADHLWQRSSQESNPHPPQPPQQSEQSQRPEKHGPKQQPKGKSQPQALTPQQPYQQQQKVVHPAMVTAASSPAVAAVKSGPGAAVAHDSGGVTAAPQGEAMSVPTGAEKTANGGEGTACSPTTAAMAGPSDSNGTAPHHHHHSTGGAPGPTTGATVAVTAGGPASPDTEARHAKALDLLARGWPPHVHLPDPSSGAAYDTYGPAYDPDHALVLCRLHGFRKGLLFLYDRLRLPREALQVYMSGGDHAGLISAVLKYGDASRGGDPVLWSEVLEYFVSQHDANPPASDCSTQIMQVVEHVERSGVLPPLVVLQTLSRSRRLPLSLIRGYMERALQRDTAAVARDREAVSRLAAETAALREEVTKLRTQPRLFQNSRCSASGAPLELPVVHFLCGHSFNLRQLGENDRECPLCGPDQRRVAEIRHSMQAASMQPERFFAELRQATDGFSVVAEHFGRGLMNVTPAAAAAGAAAAVGQPALLL</sequence>
<feature type="domain" description="PEP5/VPS11 N-terminal" evidence="11">
    <location>
        <begin position="198"/>
        <end position="437"/>
    </location>
</feature>
<evidence type="ECO:0000256" key="9">
    <source>
        <dbReference type="SAM" id="MobiDB-lite"/>
    </source>
</evidence>
<protein>
    <recommendedName>
        <fullName evidence="16">Vacuolar protein sorting protein 11 C-terminal domain-containing protein</fullName>
    </recommendedName>
</protein>
<name>A0A8J4LWF7_9CHLO</name>
<reference evidence="13" key="1">
    <citation type="journal article" date="2021" name="Proc. Natl. Acad. Sci. U.S.A.">
        <title>Three genomes in the algal genus Volvox reveal the fate of a haploid sex-determining region after a transition to homothallism.</title>
        <authorList>
            <person name="Yamamoto K."/>
            <person name="Hamaji T."/>
            <person name="Kawai-Toyooka H."/>
            <person name="Matsuzaki R."/>
            <person name="Takahashi F."/>
            <person name="Nishimura Y."/>
            <person name="Kawachi M."/>
            <person name="Noguchi H."/>
            <person name="Minakuchi Y."/>
            <person name="Umen J.G."/>
            <person name="Toyoda A."/>
            <person name="Nozaki H."/>
        </authorList>
    </citation>
    <scope>NUCLEOTIDE SEQUENCE</scope>
    <source>
        <strain evidence="13">NIES-3785</strain>
        <strain evidence="12">NIES-3786</strain>
    </source>
</reference>
<dbReference type="Pfam" id="PF23356">
    <property type="entry name" value="TPR_PEP5_VPS11"/>
    <property type="match status" value="3"/>
</dbReference>
<dbReference type="GO" id="GO:0005768">
    <property type="term" value="C:endosome"/>
    <property type="evidence" value="ECO:0007669"/>
    <property type="project" value="TreeGrafter"/>
</dbReference>
<dbReference type="Pfam" id="PF12451">
    <property type="entry name" value="VPS11_C"/>
    <property type="match status" value="1"/>
</dbReference>
<dbReference type="PANTHER" id="PTHR23323">
    <property type="entry name" value="VACUOLAR PROTEIN SORTING-ASSOCIATED PROTEIN"/>
    <property type="match status" value="1"/>
</dbReference>
<dbReference type="GO" id="GO:0030897">
    <property type="term" value="C:HOPS complex"/>
    <property type="evidence" value="ECO:0007669"/>
    <property type="project" value="TreeGrafter"/>
</dbReference>
<dbReference type="InterPro" id="IPR024763">
    <property type="entry name" value="VPS11_C"/>
</dbReference>
<feature type="region of interest" description="Disordered" evidence="9">
    <location>
        <begin position="957"/>
        <end position="1023"/>
    </location>
</feature>
<evidence type="ECO:0000259" key="10">
    <source>
        <dbReference type="Pfam" id="PF12451"/>
    </source>
</evidence>
<dbReference type="InterPro" id="IPR057308">
    <property type="entry name" value="CHCR_PEP5_VPS11"/>
</dbReference>
<evidence type="ECO:0000256" key="7">
    <source>
        <dbReference type="ARBA" id="ARBA00023136"/>
    </source>
</evidence>
<dbReference type="GO" id="GO:0007032">
    <property type="term" value="P:endosome organization"/>
    <property type="evidence" value="ECO:0007669"/>
    <property type="project" value="TreeGrafter"/>
</dbReference>
<dbReference type="Gene3D" id="2.130.10.10">
    <property type="entry name" value="YVTN repeat-like/Quinoprotein amine dehydrogenase"/>
    <property type="match status" value="1"/>
</dbReference>
<evidence type="ECO:0000313" key="14">
    <source>
        <dbReference type="Proteomes" id="UP000722791"/>
    </source>
</evidence>
<feature type="domain" description="PEP5/VPS11 N-terminal" evidence="11">
    <location>
        <begin position="6"/>
        <end position="100"/>
    </location>
</feature>
<dbReference type="InterPro" id="IPR015943">
    <property type="entry name" value="WD40/YVTN_repeat-like_dom_sf"/>
</dbReference>
<organism evidence="13 14">
    <name type="scientific">Volvox reticuliferus</name>
    <dbReference type="NCBI Taxonomy" id="1737510"/>
    <lineage>
        <taxon>Eukaryota</taxon>
        <taxon>Viridiplantae</taxon>
        <taxon>Chlorophyta</taxon>
        <taxon>core chlorophytes</taxon>
        <taxon>Chlorophyceae</taxon>
        <taxon>CS clade</taxon>
        <taxon>Chlamydomonadales</taxon>
        <taxon>Volvocaceae</taxon>
        <taxon>Volvox</taxon>
    </lineage>
</organism>
<keyword evidence="5" id="KW-0862">Zinc</keyword>
<keyword evidence="4" id="KW-0863">Zinc-finger</keyword>
<comment type="subcellular location">
    <subcellularLocation>
        <location evidence="1">Endomembrane system</location>
        <topology evidence="1">Peripheral membrane protein</topology>
    </subcellularLocation>
</comment>
<feature type="repeat" description="CHCR" evidence="8">
    <location>
        <begin position="497"/>
        <end position="750"/>
    </location>
</feature>
<evidence type="ECO:0000313" key="12">
    <source>
        <dbReference type="EMBL" id="GIL80425.1"/>
    </source>
</evidence>
<dbReference type="PROSITE" id="PS50236">
    <property type="entry name" value="CHCR"/>
    <property type="match status" value="1"/>
</dbReference>
<dbReference type="GO" id="GO:0006886">
    <property type="term" value="P:intracellular protein transport"/>
    <property type="evidence" value="ECO:0007669"/>
    <property type="project" value="UniProtKB-UniRule"/>
</dbReference>
<accession>A0A8J4LWF7</accession>
<dbReference type="GO" id="GO:0006904">
    <property type="term" value="P:vesicle docking involved in exocytosis"/>
    <property type="evidence" value="ECO:0007669"/>
    <property type="project" value="TreeGrafter"/>
</dbReference>
<dbReference type="EMBL" id="BNCP01000019">
    <property type="protein sequence ID" value="GIL80425.1"/>
    <property type="molecule type" value="Genomic_DNA"/>
</dbReference>
<evidence type="ECO:0000256" key="1">
    <source>
        <dbReference type="ARBA" id="ARBA00004184"/>
    </source>
</evidence>
<dbReference type="OrthoDB" id="26184at2759"/>
<evidence type="ECO:0000313" key="13">
    <source>
        <dbReference type="EMBL" id="GIM12900.1"/>
    </source>
</evidence>
<proteinExistence type="predicted"/>
<evidence type="ECO:0000256" key="4">
    <source>
        <dbReference type="ARBA" id="ARBA00022771"/>
    </source>
</evidence>
<evidence type="ECO:0000259" key="11">
    <source>
        <dbReference type="Pfam" id="PF23341"/>
    </source>
</evidence>
<keyword evidence="15" id="KW-1185">Reference proteome</keyword>
<evidence type="ECO:0000256" key="2">
    <source>
        <dbReference type="ARBA" id="ARBA00022448"/>
    </source>
</evidence>
<keyword evidence="7" id="KW-0472">Membrane</keyword>
<keyword evidence="2" id="KW-0813">Transport</keyword>
<dbReference type="InterPro" id="IPR057307">
    <property type="entry name" value="PEP5_VPS11_N"/>
</dbReference>
<evidence type="ECO:0008006" key="16">
    <source>
        <dbReference type="Google" id="ProtNLM"/>
    </source>
</evidence>
<dbReference type="GO" id="GO:0030674">
    <property type="term" value="F:protein-macromolecule adaptor activity"/>
    <property type="evidence" value="ECO:0007669"/>
    <property type="project" value="TreeGrafter"/>
</dbReference>
<dbReference type="Proteomes" id="UP000722791">
    <property type="component" value="Unassembled WGS sequence"/>
</dbReference>
<feature type="compositionally biased region" description="Low complexity" evidence="9">
    <location>
        <begin position="1003"/>
        <end position="1019"/>
    </location>
</feature>
<dbReference type="GO" id="GO:0008270">
    <property type="term" value="F:zinc ion binding"/>
    <property type="evidence" value="ECO:0007669"/>
    <property type="project" value="UniProtKB-KW"/>
</dbReference>
<gene>
    <name evidence="12" type="ORF">Vretifemale_9640</name>
    <name evidence="13" type="ORF">Vretimale_16129</name>
</gene>
<dbReference type="SUPFAM" id="SSF50978">
    <property type="entry name" value="WD40 repeat-like"/>
    <property type="match status" value="1"/>
</dbReference>
<keyword evidence="3" id="KW-0479">Metal-binding</keyword>
<evidence type="ECO:0000256" key="8">
    <source>
        <dbReference type="PROSITE-ProRule" id="PRU01006"/>
    </source>
</evidence>
<dbReference type="Proteomes" id="UP000747110">
    <property type="component" value="Unassembled WGS sequence"/>
</dbReference>
<dbReference type="CDD" id="cd16688">
    <property type="entry name" value="RING-H2_Vps11"/>
    <property type="match status" value="1"/>
</dbReference>
<dbReference type="EMBL" id="BNCQ01000045">
    <property type="protein sequence ID" value="GIM12900.1"/>
    <property type="molecule type" value="Genomic_DNA"/>
</dbReference>
<dbReference type="GO" id="GO:0048284">
    <property type="term" value="P:organelle fusion"/>
    <property type="evidence" value="ECO:0007669"/>
    <property type="project" value="TreeGrafter"/>
</dbReference>